<keyword evidence="2" id="KW-1185">Reference proteome</keyword>
<dbReference type="Pfam" id="PF02924">
    <property type="entry name" value="HDPD"/>
    <property type="match status" value="1"/>
</dbReference>
<organism evidence="1 2">
    <name type="scientific">Paenibacillus agri</name>
    <dbReference type="NCBI Taxonomy" id="2744309"/>
    <lineage>
        <taxon>Bacteria</taxon>
        <taxon>Bacillati</taxon>
        <taxon>Bacillota</taxon>
        <taxon>Bacilli</taxon>
        <taxon>Bacillales</taxon>
        <taxon>Paenibacillaceae</taxon>
        <taxon>Paenibacillus</taxon>
    </lineage>
</organism>
<accession>A0A850EV34</accession>
<sequence length="125" mass="13617">MRLQPRPRFTVQDEYEILASFEVIREVTNGITIDAASVPADSNGDKIIKKGMPMAKLTATGKWVPYKPAGTDGSENPTVILKRTVNVKDGDHVVGGYEVAKIIAARVPVTVDATLRGKMPHIVFE</sequence>
<evidence type="ECO:0000313" key="1">
    <source>
        <dbReference type="EMBL" id="NUU62692.1"/>
    </source>
</evidence>
<gene>
    <name evidence="1" type="ORF">HPT30_20300</name>
</gene>
<dbReference type="RefSeq" id="WP_175373141.1">
    <property type="nucleotide sequence ID" value="NZ_JABWCS010000215.1"/>
</dbReference>
<dbReference type="InterPro" id="IPR004195">
    <property type="entry name" value="Head_decoration_D"/>
</dbReference>
<comment type="caution">
    <text evidence="1">The sequence shown here is derived from an EMBL/GenBank/DDBJ whole genome shotgun (WGS) entry which is preliminary data.</text>
</comment>
<dbReference type="EMBL" id="JABWCS010000215">
    <property type="protein sequence ID" value="NUU62692.1"/>
    <property type="molecule type" value="Genomic_DNA"/>
</dbReference>
<reference evidence="1" key="1">
    <citation type="submission" date="2020-06" db="EMBL/GenBank/DDBJ databases">
        <title>Paenibacillus sp. nov., isolated from soil.</title>
        <authorList>
            <person name="Seo Y.L."/>
        </authorList>
    </citation>
    <scope>NUCLEOTIDE SEQUENCE [LARGE SCALE GENOMIC DNA]</scope>
    <source>
        <strain evidence="1">JW14</strain>
    </source>
</reference>
<name>A0A850EV34_9BACL</name>
<dbReference type="AlphaFoldDB" id="A0A850EV34"/>
<protein>
    <submittedName>
        <fullName evidence="1">Head decoration protein</fullName>
    </submittedName>
</protein>
<evidence type="ECO:0000313" key="2">
    <source>
        <dbReference type="Proteomes" id="UP000564806"/>
    </source>
</evidence>
<proteinExistence type="predicted"/>
<dbReference type="Proteomes" id="UP000564806">
    <property type="component" value="Unassembled WGS sequence"/>
</dbReference>